<dbReference type="EMBL" id="MECQ01000001">
    <property type="protein sequence ID" value="ODV56205.1"/>
    <property type="molecule type" value="Genomic_DNA"/>
</dbReference>
<reference evidence="1 2" key="1">
    <citation type="submission" date="2016-09" db="EMBL/GenBank/DDBJ databases">
        <title>Draft genome sequence of the soil isolate, Lysinibacillus fusiformis M5, a potential hypoxanthine producer.</title>
        <authorList>
            <person name="Gallegos-Monterrosa R."/>
            <person name="Maroti G."/>
            <person name="Balint B."/>
            <person name="Kovacs A.T."/>
        </authorList>
    </citation>
    <scope>NUCLEOTIDE SEQUENCE [LARGE SCALE GENOMIC DNA]</scope>
    <source>
        <strain evidence="1 2">M5</strain>
    </source>
</reference>
<dbReference type="RefSeq" id="WP_069481211.1">
    <property type="nucleotide sequence ID" value="NZ_KV766182.1"/>
</dbReference>
<dbReference type="AlphaFoldDB" id="A0A1E4R6V9"/>
<comment type="caution">
    <text evidence="1">The sequence shown here is derived from an EMBL/GenBank/DDBJ whole genome shotgun (WGS) entry which is preliminary data.</text>
</comment>
<evidence type="ECO:0000313" key="1">
    <source>
        <dbReference type="EMBL" id="ODV56205.1"/>
    </source>
</evidence>
<dbReference type="Proteomes" id="UP000094784">
    <property type="component" value="Unassembled WGS sequence"/>
</dbReference>
<accession>A0A1E4R6V9</accession>
<proteinExistence type="predicted"/>
<sequence length="60" mass="6758">MIKIYYREDGAAVIKEDNLLKEKLPDDLDIPKVDISDEKIDAHNLAFLADKASCAGVYYV</sequence>
<evidence type="ECO:0000313" key="2">
    <source>
        <dbReference type="Proteomes" id="UP000094784"/>
    </source>
</evidence>
<gene>
    <name evidence="1" type="ORF">BG258_09995</name>
</gene>
<protein>
    <submittedName>
        <fullName evidence="1">Uncharacterized protein</fullName>
    </submittedName>
</protein>
<organism evidence="1 2">
    <name type="scientific">Lysinibacillus fusiformis</name>
    <dbReference type="NCBI Taxonomy" id="28031"/>
    <lineage>
        <taxon>Bacteria</taxon>
        <taxon>Bacillati</taxon>
        <taxon>Bacillota</taxon>
        <taxon>Bacilli</taxon>
        <taxon>Bacillales</taxon>
        <taxon>Bacillaceae</taxon>
        <taxon>Lysinibacillus</taxon>
    </lineage>
</organism>
<name>A0A1E4R6V9_9BACI</name>